<feature type="region of interest" description="Disordered" evidence="1">
    <location>
        <begin position="222"/>
        <end position="320"/>
    </location>
</feature>
<keyword evidence="3" id="KW-1185">Reference proteome</keyword>
<feature type="compositionally biased region" description="Basic residues" evidence="1">
    <location>
        <begin position="175"/>
        <end position="187"/>
    </location>
</feature>
<dbReference type="AlphaFoldDB" id="A0A804LRS5"/>
<reference evidence="3" key="1">
    <citation type="submission" date="2015-12" db="EMBL/GenBank/DDBJ databases">
        <title>Update maize B73 reference genome by single molecule sequencing technologies.</title>
        <authorList>
            <consortium name="Maize Genome Sequencing Project"/>
            <person name="Ware D."/>
        </authorList>
    </citation>
    <scope>NUCLEOTIDE SEQUENCE [LARGE SCALE GENOMIC DNA]</scope>
    <source>
        <strain evidence="3">cv. B73</strain>
    </source>
</reference>
<feature type="compositionally biased region" description="Basic residues" evidence="1">
    <location>
        <begin position="124"/>
        <end position="145"/>
    </location>
</feature>
<protein>
    <submittedName>
        <fullName evidence="2">Uncharacterized protein</fullName>
    </submittedName>
</protein>
<dbReference type="Gramene" id="Zm00001eb031610_T001">
    <property type="protein sequence ID" value="Zm00001eb031610_P001"/>
    <property type="gene ID" value="Zm00001eb031610"/>
</dbReference>
<feature type="compositionally biased region" description="Gly residues" evidence="1">
    <location>
        <begin position="160"/>
        <end position="170"/>
    </location>
</feature>
<feature type="compositionally biased region" description="Basic residues" evidence="1">
    <location>
        <begin position="241"/>
        <end position="302"/>
    </location>
</feature>
<evidence type="ECO:0000313" key="2">
    <source>
        <dbReference type="EnsemblPlants" id="Zm00001eb031610_P001"/>
    </source>
</evidence>
<accession>A0A804LRS5</accession>
<name>A0A804LRS5_MAIZE</name>
<reference evidence="2" key="3">
    <citation type="submission" date="2021-05" db="UniProtKB">
        <authorList>
            <consortium name="EnsemblPlants"/>
        </authorList>
    </citation>
    <scope>IDENTIFICATION</scope>
    <source>
        <strain evidence="2">cv. B73</strain>
    </source>
</reference>
<reference evidence="2" key="2">
    <citation type="submission" date="2019-07" db="EMBL/GenBank/DDBJ databases">
        <authorList>
            <person name="Seetharam A."/>
            <person name="Woodhouse M."/>
            <person name="Cannon E."/>
        </authorList>
    </citation>
    <scope>NUCLEOTIDE SEQUENCE [LARGE SCALE GENOMIC DNA]</scope>
    <source>
        <strain evidence="2">cv. B73</strain>
    </source>
</reference>
<feature type="compositionally biased region" description="Gly residues" evidence="1">
    <location>
        <begin position="75"/>
        <end position="92"/>
    </location>
</feature>
<feature type="region of interest" description="Disordered" evidence="1">
    <location>
        <begin position="395"/>
        <end position="474"/>
    </location>
</feature>
<feature type="compositionally biased region" description="Gly residues" evidence="1">
    <location>
        <begin position="106"/>
        <end position="123"/>
    </location>
</feature>
<organism evidence="2 3">
    <name type="scientific">Zea mays</name>
    <name type="common">Maize</name>
    <dbReference type="NCBI Taxonomy" id="4577"/>
    <lineage>
        <taxon>Eukaryota</taxon>
        <taxon>Viridiplantae</taxon>
        <taxon>Streptophyta</taxon>
        <taxon>Embryophyta</taxon>
        <taxon>Tracheophyta</taxon>
        <taxon>Spermatophyta</taxon>
        <taxon>Magnoliopsida</taxon>
        <taxon>Liliopsida</taxon>
        <taxon>Poales</taxon>
        <taxon>Poaceae</taxon>
        <taxon>PACMAD clade</taxon>
        <taxon>Panicoideae</taxon>
        <taxon>Andropogonodae</taxon>
        <taxon>Andropogoneae</taxon>
        <taxon>Tripsacinae</taxon>
        <taxon>Zea</taxon>
    </lineage>
</organism>
<sequence>HGITHQPITTSTDSSSLSYSRPTSHHPRAPPGPSCSSGYGVVSARRGPGQAELRDLLPTREQVPLRRRLRAGHASAGGGSGPRGGPRQGAGAGDRRVRAGPRRRAAGGGRAREAGGGAAGARGGPRRARGRLLRRGGGGRRRRRAGRDAVRAGRRRAGAVHGGGRAGVRGGQPRERRRVGQRRRRGRTGQVGRAVPARGEAGCALAAAAAGVRGRHAQGHRGAAAGALLRPGHGRALPLLPRRRRRERQPRLPPPRRVRRHLRRRRGRRARRAVRGRPHGHRRRVRRRRRHGQPRRGRHHARAPQQAGVPARRRRRRPPRRVHRLGIVLRLRRRRFCSFHRLADARPAALAVARRDGPPHLRGCRRHGRPSSGHGVRAHVRAQLRSHPGVVRRDGAEVAGREEGGGLGGRHAGAAERGGGAVPGAAAVGQVEPGEAGRVRGGAGEGAGAAGPPPCRSRHRRARTSPSPSHWRSSGSEDELVKALVRNHSLMLLLGVGTDVIRFDLSPRVSSVFLFLLALNVICMCLAKCLEYDRYWFFVCLIKWSFSFEGVGTLGSICLSIGAKKIIIQI</sequence>
<proteinExistence type="predicted"/>
<feature type="region of interest" description="Disordered" evidence="1">
    <location>
        <begin position="1"/>
        <end position="196"/>
    </location>
</feature>
<feature type="compositionally biased region" description="Low complexity" evidence="1">
    <location>
        <begin position="423"/>
        <end position="436"/>
    </location>
</feature>
<evidence type="ECO:0000256" key="1">
    <source>
        <dbReference type="SAM" id="MobiDB-lite"/>
    </source>
</evidence>
<feature type="compositionally biased region" description="Basic residues" evidence="1">
    <location>
        <begin position="311"/>
        <end position="320"/>
    </location>
</feature>
<feature type="compositionally biased region" description="Basic and acidic residues" evidence="1">
    <location>
        <begin position="395"/>
        <end position="404"/>
    </location>
</feature>
<feature type="compositionally biased region" description="Gly residues" evidence="1">
    <location>
        <begin position="439"/>
        <end position="449"/>
    </location>
</feature>
<dbReference type="InParanoid" id="A0A804LRS5"/>
<feature type="compositionally biased region" description="Low complexity" evidence="1">
    <location>
        <begin position="222"/>
        <end position="240"/>
    </location>
</feature>
<dbReference type="EnsemblPlants" id="Zm00001eb031610_T001">
    <property type="protein sequence ID" value="Zm00001eb031610_P001"/>
    <property type="gene ID" value="Zm00001eb031610"/>
</dbReference>
<feature type="compositionally biased region" description="Low complexity" evidence="1">
    <location>
        <begin position="9"/>
        <end position="22"/>
    </location>
</feature>
<evidence type="ECO:0000313" key="3">
    <source>
        <dbReference type="Proteomes" id="UP000007305"/>
    </source>
</evidence>
<feature type="compositionally biased region" description="Low complexity" evidence="1">
    <location>
        <begin position="465"/>
        <end position="474"/>
    </location>
</feature>
<feature type="compositionally biased region" description="Gly residues" evidence="1">
    <location>
        <begin position="405"/>
        <end position="422"/>
    </location>
</feature>
<dbReference type="Proteomes" id="UP000007305">
    <property type="component" value="Chromosome 1"/>
</dbReference>